<proteinExistence type="predicted"/>
<organism evidence="2">
    <name type="scientific">hydrothermal vent metagenome</name>
    <dbReference type="NCBI Taxonomy" id="652676"/>
    <lineage>
        <taxon>unclassified sequences</taxon>
        <taxon>metagenomes</taxon>
        <taxon>ecological metagenomes</taxon>
    </lineage>
</organism>
<dbReference type="InterPro" id="IPR036909">
    <property type="entry name" value="Cyt_c-like_dom_sf"/>
</dbReference>
<dbReference type="AlphaFoldDB" id="A0A3B1DQZ4"/>
<dbReference type="SUPFAM" id="SSF46626">
    <property type="entry name" value="Cytochrome c"/>
    <property type="match status" value="1"/>
</dbReference>
<reference evidence="2" key="1">
    <citation type="submission" date="2018-06" db="EMBL/GenBank/DDBJ databases">
        <authorList>
            <person name="Zhirakovskaya E."/>
        </authorList>
    </citation>
    <scope>NUCLEOTIDE SEQUENCE</scope>
</reference>
<evidence type="ECO:0000313" key="2">
    <source>
        <dbReference type="EMBL" id="VAX38528.1"/>
    </source>
</evidence>
<dbReference type="Gene3D" id="1.10.760.10">
    <property type="entry name" value="Cytochrome c-like domain"/>
    <property type="match status" value="1"/>
</dbReference>
<evidence type="ECO:0000259" key="1">
    <source>
        <dbReference type="Pfam" id="PF07635"/>
    </source>
</evidence>
<feature type="domain" description="Cytochrome C Planctomycete-type" evidence="1">
    <location>
        <begin position="47"/>
        <end position="107"/>
    </location>
</feature>
<sequence length="170" mass="19650">MFFLRKKLCFSVTVCVMTIVSSSAFGEKIPAKIIFNRDIRPILSDNCFACHGPDEKKREAELRFDTKEGAFAKLDDHFAIVAGDSKSSTLFQRIITHDADEKMPPAESRKKLTPHQIKLIELWIEQGAKWQDHWSFVNPIKPRLPVVKNKRWVKQPIDAFILNRLESEKL</sequence>
<feature type="non-terminal residue" evidence="2">
    <location>
        <position position="170"/>
    </location>
</feature>
<gene>
    <name evidence="2" type="ORF">MNBD_PLANCTO02-2728</name>
</gene>
<dbReference type="PANTHER" id="PTHR35889">
    <property type="entry name" value="CYCLOINULO-OLIGOSACCHARIDE FRUCTANOTRANSFERASE-RELATED"/>
    <property type="match status" value="1"/>
</dbReference>
<dbReference type="GO" id="GO:0020037">
    <property type="term" value="F:heme binding"/>
    <property type="evidence" value="ECO:0007669"/>
    <property type="project" value="InterPro"/>
</dbReference>
<accession>A0A3B1DQZ4</accession>
<dbReference type="PANTHER" id="PTHR35889:SF3">
    <property type="entry name" value="F-BOX DOMAIN-CONTAINING PROTEIN"/>
    <property type="match status" value="1"/>
</dbReference>
<protein>
    <recommendedName>
        <fullName evidence="1">Cytochrome C Planctomycete-type domain-containing protein</fullName>
    </recommendedName>
</protein>
<dbReference type="Pfam" id="PF07635">
    <property type="entry name" value="PSCyt1"/>
    <property type="match status" value="1"/>
</dbReference>
<dbReference type="GO" id="GO:0009055">
    <property type="term" value="F:electron transfer activity"/>
    <property type="evidence" value="ECO:0007669"/>
    <property type="project" value="InterPro"/>
</dbReference>
<dbReference type="InterPro" id="IPR011429">
    <property type="entry name" value="Cyt_c_Planctomycete-type"/>
</dbReference>
<name>A0A3B1DQZ4_9ZZZZ</name>
<dbReference type="EMBL" id="UOGL01000217">
    <property type="protein sequence ID" value="VAX38528.1"/>
    <property type="molecule type" value="Genomic_DNA"/>
</dbReference>